<dbReference type="eggNOG" id="COG1639">
    <property type="taxonomic scope" value="Bacteria"/>
</dbReference>
<dbReference type="STRING" id="1121439.dsat_1839"/>
<proteinExistence type="predicted"/>
<dbReference type="EMBL" id="ATHI01000002">
    <property type="protein sequence ID" value="EPR35735.1"/>
    <property type="molecule type" value="Genomic_DNA"/>
</dbReference>
<evidence type="ECO:0000313" key="2">
    <source>
        <dbReference type="EMBL" id="EPR35735.1"/>
    </source>
</evidence>
<evidence type="ECO:0000313" key="3">
    <source>
        <dbReference type="Proteomes" id="UP000014975"/>
    </source>
</evidence>
<dbReference type="Pfam" id="PF08668">
    <property type="entry name" value="HDOD"/>
    <property type="match status" value="1"/>
</dbReference>
<protein>
    <submittedName>
        <fullName evidence="2">Putative signal transduction protein</fullName>
    </submittedName>
</protein>
<dbReference type="AlphaFoldDB" id="S7TGL6"/>
<dbReference type="Proteomes" id="UP000014975">
    <property type="component" value="Unassembled WGS sequence"/>
</dbReference>
<keyword evidence="3" id="KW-1185">Reference proteome</keyword>
<dbReference type="InterPro" id="IPR052340">
    <property type="entry name" value="RNase_Y/CdgJ"/>
</dbReference>
<dbReference type="SUPFAM" id="SSF109604">
    <property type="entry name" value="HD-domain/PDEase-like"/>
    <property type="match status" value="1"/>
</dbReference>
<organism evidence="2 3">
    <name type="scientific">Alkalidesulfovibrio alkalitolerans DSM 16529</name>
    <dbReference type="NCBI Taxonomy" id="1121439"/>
    <lineage>
        <taxon>Bacteria</taxon>
        <taxon>Pseudomonadati</taxon>
        <taxon>Thermodesulfobacteriota</taxon>
        <taxon>Desulfovibrionia</taxon>
        <taxon>Desulfovibrionales</taxon>
        <taxon>Desulfovibrionaceae</taxon>
        <taxon>Alkalidesulfovibrio</taxon>
    </lineage>
</organism>
<comment type="caution">
    <text evidence="2">The sequence shown here is derived from an EMBL/GenBank/DDBJ whole genome shotgun (WGS) entry which is preliminary data.</text>
</comment>
<dbReference type="PANTHER" id="PTHR33525:SF3">
    <property type="entry name" value="RIBONUCLEASE Y"/>
    <property type="match status" value="1"/>
</dbReference>
<dbReference type="PATRIC" id="fig|1121439.3.peg.225"/>
<reference evidence="2 3" key="1">
    <citation type="journal article" date="2013" name="Genome Announc.">
        <title>Draft genome sequences for three mercury-methylating, sulfate-reducing bacteria.</title>
        <authorList>
            <person name="Brown S.D."/>
            <person name="Hurt R.A.Jr."/>
            <person name="Gilmour C.C."/>
            <person name="Elias D.A."/>
        </authorList>
    </citation>
    <scope>NUCLEOTIDE SEQUENCE [LARGE SCALE GENOMIC DNA]</scope>
    <source>
        <strain evidence="2 3">DSM 16529</strain>
    </source>
</reference>
<dbReference type="Gene3D" id="1.10.3210.10">
    <property type="entry name" value="Hypothetical protein af1432"/>
    <property type="match status" value="1"/>
</dbReference>
<feature type="domain" description="HDOD" evidence="1">
    <location>
        <begin position="81"/>
        <end position="274"/>
    </location>
</feature>
<evidence type="ECO:0000259" key="1">
    <source>
        <dbReference type="PROSITE" id="PS51833"/>
    </source>
</evidence>
<dbReference type="InterPro" id="IPR013976">
    <property type="entry name" value="HDOD"/>
</dbReference>
<name>S7TGL6_9BACT</name>
<accession>S7TGL6</accession>
<gene>
    <name evidence="2" type="ORF">dsat_1839</name>
</gene>
<sequence length="347" mass="37037">MTATTESIAKAVPICAARFVANDIDHPVGEALHSLAVARLARILDSGGASAWSMPRGERPPITEPNPRIDPVDLLQRDIRLPSLPGVLTELQDTAARPTSSVEDLASVVARDPSLAALILRLVNSAFYGCPQRIETISRAVAVLGMRQLNMLATGACVARLFGEMPDETIDLVDFWRHSVGVGLAARALALRLGLSEPERHFTAGLLHDIGRLALCVAAPDRARRVHELCAKGMAIGDAEAACGLDHAVFGGMLLRKWNLPFPLALAVLRHHTPTREDAGVGAALTHVADIMVTTLYPAANGEFVIPRLDIAALTRLGITPDDVMTASAELDEWLAATMETFFGHAA</sequence>
<dbReference type="PANTHER" id="PTHR33525">
    <property type="match status" value="1"/>
</dbReference>
<dbReference type="PROSITE" id="PS51833">
    <property type="entry name" value="HDOD"/>
    <property type="match status" value="1"/>
</dbReference>